<comment type="subcellular location">
    <subcellularLocation>
        <location evidence="1">Cell membrane</location>
        <topology evidence="1">Multi-pass membrane protein</topology>
    </subcellularLocation>
</comment>
<evidence type="ECO:0000256" key="2">
    <source>
        <dbReference type="ARBA" id="ARBA00022475"/>
    </source>
</evidence>
<feature type="transmembrane region" description="Helical" evidence="6">
    <location>
        <begin position="12"/>
        <end position="34"/>
    </location>
</feature>
<dbReference type="PANTHER" id="PTHR42770">
    <property type="entry name" value="AMINO ACID TRANSPORTER-RELATED"/>
    <property type="match status" value="1"/>
</dbReference>
<evidence type="ECO:0000313" key="7">
    <source>
        <dbReference type="EMBL" id="KRN19306.1"/>
    </source>
</evidence>
<dbReference type="GO" id="GO:0022857">
    <property type="term" value="F:transmembrane transporter activity"/>
    <property type="evidence" value="ECO:0007669"/>
    <property type="project" value="InterPro"/>
</dbReference>
<keyword evidence="5 6" id="KW-0472">Membrane</keyword>
<evidence type="ECO:0000256" key="6">
    <source>
        <dbReference type="SAM" id="Phobius"/>
    </source>
</evidence>
<evidence type="ECO:0000256" key="3">
    <source>
        <dbReference type="ARBA" id="ARBA00022692"/>
    </source>
</evidence>
<dbReference type="STRING" id="1423804.FD14_GL001716"/>
<feature type="transmembrane region" description="Helical" evidence="6">
    <location>
        <begin position="222"/>
        <end position="251"/>
    </location>
</feature>
<dbReference type="AlphaFoldDB" id="A0A0R2F2J0"/>
<feature type="transmembrane region" description="Helical" evidence="6">
    <location>
        <begin position="188"/>
        <end position="210"/>
    </location>
</feature>
<evidence type="ECO:0000256" key="5">
    <source>
        <dbReference type="ARBA" id="ARBA00023136"/>
    </source>
</evidence>
<gene>
    <name evidence="7" type="ORF">FD14_GL001716</name>
</gene>
<keyword evidence="4 6" id="KW-1133">Transmembrane helix</keyword>
<evidence type="ECO:0000256" key="1">
    <source>
        <dbReference type="ARBA" id="ARBA00004651"/>
    </source>
</evidence>
<feature type="transmembrane region" description="Helical" evidence="6">
    <location>
        <begin position="401"/>
        <end position="418"/>
    </location>
</feature>
<dbReference type="PIRSF" id="PIRSF006060">
    <property type="entry name" value="AA_transporter"/>
    <property type="match status" value="1"/>
</dbReference>
<keyword evidence="8" id="KW-1185">Reference proteome</keyword>
<comment type="caution">
    <text evidence="7">The sequence shown here is derived from an EMBL/GenBank/DDBJ whole genome shotgun (WGS) entry which is preliminary data.</text>
</comment>
<dbReference type="PATRIC" id="fig|1423804.4.peg.1857"/>
<feature type="transmembrane region" description="Helical" evidence="6">
    <location>
        <begin position="154"/>
        <end position="176"/>
    </location>
</feature>
<dbReference type="Pfam" id="PF13520">
    <property type="entry name" value="AA_permease_2"/>
    <property type="match status" value="1"/>
</dbReference>
<evidence type="ECO:0000256" key="4">
    <source>
        <dbReference type="ARBA" id="ARBA00022989"/>
    </source>
</evidence>
<keyword evidence="3 6" id="KW-0812">Transmembrane</keyword>
<proteinExistence type="predicted"/>
<dbReference type="OrthoDB" id="3181223at2"/>
<dbReference type="RefSeq" id="WP_054734943.1">
    <property type="nucleotide sequence ID" value="NZ_AYZM01000138.1"/>
</dbReference>
<feature type="transmembrane region" description="Helical" evidence="6">
    <location>
        <begin position="40"/>
        <end position="62"/>
    </location>
</feature>
<keyword evidence="2" id="KW-1003">Cell membrane</keyword>
<organism evidence="7 8">
    <name type="scientific">Secundilactobacillus similis DSM 23365 = JCM 2765</name>
    <dbReference type="NCBI Taxonomy" id="1423804"/>
    <lineage>
        <taxon>Bacteria</taxon>
        <taxon>Bacillati</taxon>
        <taxon>Bacillota</taxon>
        <taxon>Bacilli</taxon>
        <taxon>Lactobacillales</taxon>
        <taxon>Lactobacillaceae</taxon>
        <taxon>Secundilactobacillus</taxon>
    </lineage>
</organism>
<dbReference type="PANTHER" id="PTHR42770:SF18">
    <property type="entry name" value="ARGININE_AGMATINE ANTIPORTER"/>
    <property type="match status" value="1"/>
</dbReference>
<protein>
    <submittedName>
        <fullName evidence="7">Amino acid transporter</fullName>
    </submittedName>
</protein>
<reference evidence="7 8" key="1">
    <citation type="journal article" date="2015" name="Genome Announc.">
        <title>Expanding the biotechnology potential of lactobacilli through comparative genomics of 213 strains and associated genera.</title>
        <authorList>
            <person name="Sun Z."/>
            <person name="Harris H.M."/>
            <person name="McCann A."/>
            <person name="Guo C."/>
            <person name="Argimon S."/>
            <person name="Zhang W."/>
            <person name="Yang X."/>
            <person name="Jeffery I.B."/>
            <person name="Cooney J.C."/>
            <person name="Kagawa T.F."/>
            <person name="Liu W."/>
            <person name="Song Y."/>
            <person name="Salvetti E."/>
            <person name="Wrobel A."/>
            <person name="Rasinkangas P."/>
            <person name="Parkhill J."/>
            <person name="Rea M.C."/>
            <person name="O'Sullivan O."/>
            <person name="Ritari J."/>
            <person name="Douillard F.P."/>
            <person name="Paul Ross R."/>
            <person name="Yang R."/>
            <person name="Briner A.E."/>
            <person name="Felis G.E."/>
            <person name="de Vos W.M."/>
            <person name="Barrangou R."/>
            <person name="Klaenhammer T.R."/>
            <person name="Caufield P.W."/>
            <person name="Cui Y."/>
            <person name="Zhang H."/>
            <person name="O'Toole P.W."/>
        </authorList>
    </citation>
    <scope>NUCLEOTIDE SEQUENCE [LARGE SCALE GENOMIC DNA]</scope>
    <source>
        <strain evidence="7 8">DSM 23365</strain>
    </source>
</reference>
<sequence>MRAHAKSLSFSSVLLLGVNGIIGSGIFLLPGSLYQQAGNWSVLLVILAGIATTLVALNYAVLASKIDEDGGAWVYANRAFGPAVGFQIGWLSWFLGVITISAEIAAFLTTLTDFIPALQQRTWYVVVAVGLIGMLAIINLFGPGTMSVVDNLASALKVLLLLGFIIGGAMTLGAQLPPVITTPATHGQWILALTTSFYMFTGFSFLPTAAKEMQRAERNLPRALLLVMLVVTVIYSLALIVTIGLLGHRLAGETLPVALAFEQVVGPIGKVVILVGMLISILGVAVAVSFDTPVGLASLATEKQLLPAVFGRQNRFQAPVVAVLVTTGLAMLLVVSGDYLFLVNLIVLAAFIQYLVTILASFKLRRDQTLPTGMRLWGGQLVPVLALGIVVGIMLSFQLQTYLIAGGVVVSGIVIYWLDRHQHPH</sequence>
<evidence type="ECO:0000313" key="8">
    <source>
        <dbReference type="Proteomes" id="UP000051442"/>
    </source>
</evidence>
<dbReference type="GO" id="GO:0005886">
    <property type="term" value="C:plasma membrane"/>
    <property type="evidence" value="ECO:0007669"/>
    <property type="project" value="UniProtKB-SubCell"/>
</dbReference>
<feature type="transmembrane region" description="Helical" evidence="6">
    <location>
        <begin position="341"/>
        <end position="362"/>
    </location>
</feature>
<accession>A0A0R2F2J0</accession>
<dbReference type="Proteomes" id="UP000051442">
    <property type="component" value="Unassembled WGS sequence"/>
</dbReference>
<dbReference type="InterPro" id="IPR002293">
    <property type="entry name" value="AA/rel_permease1"/>
</dbReference>
<feature type="transmembrane region" description="Helical" evidence="6">
    <location>
        <begin position="271"/>
        <end position="296"/>
    </location>
</feature>
<feature type="transmembrane region" description="Helical" evidence="6">
    <location>
        <begin position="83"/>
        <end position="111"/>
    </location>
</feature>
<feature type="transmembrane region" description="Helical" evidence="6">
    <location>
        <begin position="123"/>
        <end position="142"/>
    </location>
</feature>
<dbReference type="EMBL" id="AYZM01000138">
    <property type="protein sequence ID" value="KRN19306.1"/>
    <property type="molecule type" value="Genomic_DNA"/>
</dbReference>
<dbReference type="InterPro" id="IPR050367">
    <property type="entry name" value="APC_superfamily"/>
</dbReference>
<name>A0A0R2F2J0_9LACO</name>
<dbReference type="Gene3D" id="1.20.1740.10">
    <property type="entry name" value="Amino acid/polyamine transporter I"/>
    <property type="match status" value="1"/>
</dbReference>
<feature type="transmembrane region" description="Helical" evidence="6">
    <location>
        <begin position="316"/>
        <end position="335"/>
    </location>
</feature>
<feature type="transmembrane region" description="Helical" evidence="6">
    <location>
        <begin position="374"/>
        <end position="395"/>
    </location>
</feature>